<sequence>MAPSHTKKPVRKNAQGGFTVLEVAVAMVVVAIGLLSLASVIPLMKADVVKSDQRTEAVFLAQEAAEWLHGLAYSDSLISAGSHIDSNFSVPGFDRSWVVEDNTPMSGVKRITVSIDRDGGNTGESAQMVFLHSQAGR</sequence>
<dbReference type="Proteomes" id="UP000547674">
    <property type="component" value="Unassembled WGS sequence"/>
</dbReference>
<evidence type="ECO:0000256" key="1">
    <source>
        <dbReference type="SAM" id="Phobius"/>
    </source>
</evidence>
<dbReference type="AlphaFoldDB" id="A0A7Y2EGJ1"/>
<dbReference type="Pfam" id="PF07963">
    <property type="entry name" value="N_methyl"/>
    <property type="match status" value="1"/>
</dbReference>
<proteinExistence type="predicted"/>
<keyword evidence="1" id="KW-1133">Transmembrane helix</keyword>
<protein>
    <submittedName>
        <fullName evidence="2">Prepilin-type N-terminal cleavage/methylation domain-containing protein</fullName>
    </submittedName>
</protein>
<evidence type="ECO:0000313" key="3">
    <source>
        <dbReference type="Proteomes" id="UP000547674"/>
    </source>
</evidence>
<feature type="transmembrane region" description="Helical" evidence="1">
    <location>
        <begin position="20"/>
        <end position="44"/>
    </location>
</feature>
<dbReference type="InterPro" id="IPR012902">
    <property type="entry name" value="N_methyl_site"/>
</dbReference>
<keyword evidence="1" id="KW-0472">Membrane</keyword>
<gene>
    <name evidence="2" type="ORF">HKN21_14080</name>
</gene>
<dbReference type="EMBL" id="JABDJR010000566">
    <property type="protein sequence ID" value="NNF07888.1"/>
    <property type="molecule type" value="Genomic_DNA"/>
</dbReference>
<reference evidence="2 3" key="1">
    <citation type="submission" date="2020-03" db="EMBL/GenBank/DDBJ databases">
        <title>Metabolic flexibility allows generalist bacteria to become dominant in a frequently disturbed ecosystem.</title>
        <authorList>
            <person name="Chen Y.-J."/>
            <person name="Leung P.M."/>
            <person name="Bay S.K."/>
            <person name="Hugenholtz P."/>
            <person name="Kessler A.J."/>
            <person name="Shelley G."/>
            <person name="Waite D.W."/>
            <person name="Cook P.L."/>
            <person name="Greening C."/>
        </authorList>
    </citation>
    <scope>NUCLEOTIDE SEQUENCE [LARGE SCALE GENOMIC DNA]</scope>
    <source>
        <strain evidence="2">SS_bin_28</strain>
    </source>
</reference>
<keyword evidence="1" id="KW-0812">Transmembrane</keyword>
<comment type="caution">
    <text evidence="2">The sequence shown here is derived from an EMBL/GenBank/DDBJ whole genome shotgun (WGS) entry which is preliminary data.</text>
</comment>
<evidence type="ECO:0000313" key="2">
    <source>
        <dbReference type="EMBL" id="NNF07888.1"/>
    </source>
</evidence>
<dbReference type="NCBIfam" id="TIGR02532">
    <property type="entry name" value="IV_pilin_GFxxxE"/>
    <property type="match status" value="1"/>
</dbReference>
<accession>A0A7Y2EGJ1</accession>
<organism evidence="2 3">
    <name type="scientific">Eiseniibacteriota bacterium</name>
    <dbReference type="NCBI Taxonomy" id="2212470"/>
    <lineage>
        <taxon>Bacteria</taxon>
        <taxon>Candidatus Eiseniibacteriota</taxon>
    </lineage>
</organism>
<name>A0A7Y2EGJ1_UNCEI</name>